<dbReference type="Pfam" id="PF00237">
    <property type="entry name" value="Ribosomal_L22"/>
    <property type="match status" value="1"/>
</dbReference>
<dbReference type="STRING" id="861299.J421_2779"/>
<comment type="function">
    <text evidence="7">The globular domain of the protein is located near the polypeptide exit tunnel on the outside of the subunit, while an extended beta-hairpin is found that lines the wall of the exit tunnel in the center of the 70S ribosome.</text>
</comment>
<dbReference type="PANTHER" id="PTHR13501:SF8">
    <property type="entry name" value="LARGE RIBOSOMAL SUBUNIT PROTEIN UL22M"/>
    <property type="match status" value="1"/>
</dbReference>
<organism evidence="11 12">
    <name type="scientific">Gemmatirosa kalamazoonensis</name>
    <dbReference type="NCBI Taxonomy" id="861299"/>
    <lineage>
        <taxon>Bacteria</taxon>
        <taxon>Pseudomonadati</taxon>
        <taxon>Gemmatimonadota</taxon>
        <taxon>Gemmatimonadia</taxon>
        <taxon>Gemmatimonadales</taxon>
        <taxon>Gemmatimonadaceae</taxon>
        <taxon>Gemmatirosa</taxon>
    </lineage>
</organism>
<keyword evidence="2 7" id="KW-0699">rRNA-binding</keyword>
<dbReference type="eggNOG" id="COG0091">
    <property type="taxonomic scope" value="Bacteria"/>
</dbReference>
<dbReference type="Gene3D" id="3.90.470.10">
    <property type="entry name" value="Ribosomal protein L22/L17"/>
    <property type="match status" value="1"/>
</dbReference>
<dbReference type="GO" id="GO:0022625">
    <property type="term" value="C:cytosolic large ribosomal subunit"/>
    <property type="evidence" value="ECO:0007669"/>
    <property type="project" value="TreeGrafter"/>
</dbReference>
<keyword evidence="5 7" id="KW-0687">Ribonucleoprotein</keyword>
<keyword evidence="12" id="KW-1185">Reference proteome</keyword>
<dbReference type="InterPro" id="IPR047867">
    <property type="entry name" value="Ribosomal_uL22_bac/org-type"/>
</dbReference>
<dbReference type="InterPro" id="IPR005727">
    <property type="entry name" value="Ribosomal_uL22_bac/chlpt-type"/>
</dbReference>
<dbReference type="InterPro" id="IPR001063">
    <property type="entry name" value="Ribosomal_uL22"/>
</dbReference>
<dbReference type="RefSeq" id="WP_025411788.1">
    <property type="nucleotide sequence ID" value="NZ_CP007128.1"/>
</dbReference>
<dbReference type="InParanoid" id="W0RHS4"/>
<dbReference type="GO" id="GO:0019843">
    <property type="term" value="F:rRNA binding"/>
    <property type="evidence" value="ECO:0007669"/>
    <property type="project" value="UniProtKB-UniRule"/>
</dbReference>
<evidence type="ECO:0000256" key="7">
    <source>
        <dbReference type="HAMAP-Rule" id="MF_01331"/>
    </source>
</evidence>
<evidence type="ECO:0000313" key="11">
    <source>
        <dbReference type="EMBL" id="AHG90316.1"/>
    </source>
</evidence>
<dbReference type="HOGENOM" id="CLU_083987_3_3_0"/>
<evidence type="ECO:0000313" key="12">
    <source>
        <dbReference type="Proteomes" id="UP000019151"/>
    </source>
</evidence>
<dbReference type="OrthoDB" id="9805969at2"/>
<evidence type="ECO:0000256" key="8">
    <source>
        <dbReference type="RuleBase" id="RU004005"/>
    </source>
</evidence>
<keyword evidence="4 7" id="KW-0689">Ribosomal protein</keyword>
<dbReference type="FunCoup" id="W0RHS4">
    <property type="interactions" value="500"/>
</dbReference>
<protein>
    <recommendedName>
        <fullName evidence="6 7">Large ribosomal subunit protein uL22</fullName>
    </recommendedName>
</protein>
<comment type="subunit">
    <text evidence="7 9">Part of the 50S ribosomal subunit.</text>
</comment>
<dbReference type="Proteomes" id="UP000019151">
    <property type="component" value="Chromosome"/>
</dbReference>
<keyword evidence="3 7" id="KW-0694">RNA-binding</keyword>
<evidence type="ECO:0000256" key="10">
    <source>
        <dbReference type="RuleBase" id="RU004008"/>
    </source>
</evidence>
<gene>
    <name evidence="7" type="primary">rplV</name>
    <name evidence="11" type="ORF">J421_2779</name>
</gene>
<reference evidence="11 12" key="1">
    <citation type="journal article" date="2014" name="Genome Announc.">
        <title>Genome Sequence and Methylome of Soil Bacterium Gemmatirosa kalamazoonensis KBS708T, a Member of the Rarely Cultivated Gemmatimonadetes Phylum.</title>
        <authorList>
            <person name="Debruyn J.M."/>
            <person name="Radosevich M."/>
            <person name="Wommack K.E."/>
            <person name="Polson S.W."/>
            <person name="Hauser L.J."/>
            <person name="Fawaz M.N."/>
            <person name="Korlach J."/>
            <person name="Tsai Y.C."/>
        </authorList>
    </citation>
    <scope>NUCLEOTIDE SEQUENCE [LARGE SCALE GENOMIC DNA]</scope>
    <source>
        <strain evidence="11 12">KBS708</strain>
    </source>
</reference>
<comment type="function">
    <text evidence="7 10">This protein binds specifically to 23S rRNA; its binding is stimulated by other ribosomal proteins, e.g., L4, L17, and L20. It is important during the early stages of 50S assembly. It makes multiple contacts with different domains of the 23S rRNA in the assembled 50S subunit and ribosome.</text>
</comment>
<dbReference type="GO" id="GO:0003735">
    <property type="term" value="F:structural constituent of ribosome"/>
    <property type="evidence" value="ECO:0007669"/>
    <property type="project" value="InterPro"/>
</dbReference>
<evidence type="ECO:0000256" key="9">
    <source>
        <dbReference type="RuleBase" id="RU004006"/>
    </source>
</evidence>
<comment type="similarity">
    <text evidence="1 7 8">Belongs to the universal ribosomal protein uL22 family.</text>
</comment>
<dbReference type="NCBIfam" id="TIGR01044">
    <property type="entry name" value="rplV_bact"/>
    <property type="match status" value="1"/>
</dbReference>
<evidence type="ECO:0000256" key="1">
    <source>
        <dbReference type="ARBA" id="ARBA00009451"/>
    </source>
</evidence>
<dbReference type="EMBL" id="CP007128">
    <property type="protein sequence ID" value="AHG90316.1"/>
    <property type="molecule type" value="Genomic_DNA"/>
</dbReference>
<evidence type="ECO:0000256" key="2">
    <source>
        <dbReference type="ARBA" id="ARBA00022730"/>
    </source>
</evidence>
<dbReference type="SUPFAM" id="SSF54843">
    <property type="entry name" value="Ribosomal protein L22"/>
    <property type="match status" value="1"/>
</dbReference>
<dbReference type="GO" id="GO:0006412">
    <property type="term" value="P:translation"/>
    <property type="evidence" value="ECO:0007669"/>
    <property type="project" value="UniProtKB-UniRule"/>
</dbReference>
<evidence type="ECO:0000256" key="5">
    <source>
        <dbReference type="ARBA" id="ARBA00023274"/>
    </source>
</evidence>
<name>W0RHS4_9BACT</name>
<sequence length="113" mass="12519">MQRSTRQSPYKVRLVVDQIRGLSVNDALALLKFSKKHAATEVEKVLSSAVANAEDAARRDGRSLDVDRLYVIHAIVNEGPKLKRFTPAAMGRATPVQKRTSHVEIVVAEKEGR</sequence>
<dbReference type="CDD" id="cd00336">
    <property type="entry name" value="Ribosomal_L22"/>
    <property type="match status" value="1"/>
</dbReference>
<dbReference type="PATRIC" id="fig|861299.3.peg.2831"/>
<dbReference type="HAMAP" id="MF_01331_B">
    <property type="entry name" value="Ribosomal_uL22_B"/>
    <property type="match status" value="1"/>
</dbReference>
<dbReference type="InterPro" id="IPR036394">
    <property type="entry name" value="Ribosomal_uL22_sf"/>
</dbReference>
<evidence type="ECO:0000256" key="4">
    <source>
        <dbReference type="ARBA" id="ARBA00022980"/>
    </source>
</evidence>
<dbReference type="PANTHER" id="PTHR13501">
    <property type="entry name" value="CHLOROPLAST 50S RIBOSOMAL PROTEIN L22-RELATED"/>
    <property type="match status" value="1"/>
</dbReference>
<dbReference type="AlphaFoldDB" id="W0RHS4"/>
<evidence type="ECO:0000256" key="3">
    <source>
        <dbReference type="ARBA" id="ARBA00022884"/>
    </source>
</evidence>
<accession>W0RHS4</accession>
<proteinExistence type="inferred from homology"/>
<dbReference type="KEGG" id="gba:J421_2779"/>
<evidence type="ECO:0000256" key="6">
    <source>
        <dbReference type="ARBA" id="ARBA00035207"/>
    </source>
</evidence>